<accession>A0A8J2NFK3</accession>
<comment type="caution">
    <text evidence="2">The sequence shown here is derived from an EMBL/GenBank/DDBJ whole genome shotgun (WGS) entry which is preliminary data.</text>
</comment>
<dbReference type="AlphaFoldDB" id="A0A8J2NFK3"/>
<sequence>MATHTIAVEPGDHYWDRRHSGRESPSASHFLYQLNQEEETPIQIGDSVFGDASTSIGSYPQALSTLGSPLTSPLVWDTVTSHVGTSDCDAFTFDPDIAIKFEPSEFDWYGMTDYKNLFLGRGEKCSTATSVTLQTDGTEDVSKISPPPKMRSASRKPKNLRARPLIPSEMRQARDSHNKVEKQYRTRLKYHFERLLLVLQKSMPKSQYGGKDGPVKDPYCFSRGEVLDAARQRILALEEENERLATQVGLLRQGLMIE</sequence>
<evidence type="ECO:0000313" key="3">
    <source>
        <dbReference type="Proteomes" id="UP000693738"/>
    </source>
</evidence>
<evidence type="ECO:0000256" key="1">
    <source>
        <dbReference type="SAM" id="MobiDB-lite"/>
    </source>
</evidence>
<evidence type="ECO:0000313" key="2">
    <source>
        <dbReference type="EMBL" id="CAG7563243.1"/>
    </source>
</evidence>
<dbReference type="EMBL" id="CAJSTJ010000154">
    <property type="protein sequence ID" value="CAG7563243.1"/>
    <property type="molecule type" value="Genomic_DNA"/>
</dbReference>
<dbReference type="Proteomes" id="UP000693738">
    <property type="component" value="Unassembled WGS sequence"/>
</dbReference>
<reference evidence="2" key="1">
    <citation type="submission" date="2021-05" db="EMBL/GenBank/DDBJ databases">
        <authorList>
            <person name="Khan N."/>
        </authorList>
    </citation>
    <scope>NUCLEOTIDE SEQUENCE</scope>
</reference>
<evidence type="ECO:0008006" key="4">
    <source>
        <dbReference type="Google" id="ProtNLM"/>
    </source>
</evidence>
<protein>
    <recommendedName>
        <fullName evidence="4">BHLH domain-containing protein</fullName>
    </recommendedName>
</protein>
<gene>
    <name evidence="2" type="ORF">FEQUK3_LOCUS8928</name>
</gene>
<organism evidence="2 3">
    <name type="scientific">Fusarium equiseti</name>
    <name type="common">Fusarium scirpi</name>
    <dbReference type="NCBI Taxonomy" id="61235"/>
    <lineage>
        <taxon>Eukaryota</taxon>
        <taxon>Fungi</taxon>
        <taxon>Dikarya</taxon>
        <taxon>Ascomycota</taxon>
        <taxon>Pezizomycotina</taxon>
        <taxon>Sordariomycetes</taxon>
        <taxon>Hypocreomycetidae</taxon>
        <taxon>Hypocreales</taxon>
        <taxon>Nectriaceae</taxon>
        <taxon>Fusarium</taxon>
        <taxon>Fusarium incarnatum-equiseti species complex</taxon>
    </lineage>
</organism>
<name>A0A8J2NFK3_FUSEQ</name>
<proteinExistence type="predicted"/>
<feature type="region of interest" description="Disordered" evidence="1">
    <location>
        <begin position="137"/>
        <end position="158"/>
    </location>
</feature>